<dbReference type="Gene3D" id="3.10.180.10">
    <property type="entry name" value="2,3-Dihydroxybiphenyl 1,2-Dioxygenase, domain 1"/>
    <property type="match status" value="1"/>
</dbReference>
<comment type="caution">
    <text evidence="2">The sequence shown here is derived from an EMBL/GenBank/DDBJ whole genome shotgun (WGS) entry which is preliminary data.</text>
</comment>
<keyword evidence="3" id="KW-1185">Reference proteome</keyword>
<evidence type="ECO:0000313" key="2">
    <source>
        <dbReference type="EMBL" id="NOU91415.1"/>
    </source>
</evidence>
<dbReference type="Proteomes" id="UP000658690">
    <property type="component" value="Unassembled WGS sequence"/>
</dbReference>
<evidence type="ECO:0000313" key="3">
    <source>
        <dbReference type="Proteomes" id="UP000658690"/>
    </source>
</evidence>
<gene>
    <name evidence="2" type="ORF">GC102_37675</name>
</gene>
<feature type="domain" description="VOC" evidence="1">
    <location>
        <begin position="4"/>
        <end position="129"/>
    </location>
</feature>
<reference evidence="2 3" key="1">
    <citation type="submission" date="2019-10" db="EMBL/GenBank/DDBJ databases">
        <title>Description of Paenibacillus choica sp. nov.</title>
        <authorList>
            <person name="Carlier A."/>
            <person name="Qi S."/>
        </authorList>
    </citation>
    <scope>NUCLEOTIDE SEQUENCE [LARGE SCALE GENOMIC DNA]</scope>
    <source>
        <strain evidence="2 3">LMG 31460</strain>
    </source>
</reference>
<dbReference type="InterPro" id="IPR037523">
    <property type="entry name" value="VOC_core"/>
</dbReference>
<dbReference type="SUPFAM" id="SSF54593">
    <property type="entry name" value="Glyoxalase/Bleomycin resistance protein/Dihydroxybiphenyl dioxygenase"/>
    <property type="match status" value="1"/>
</dbReference>
<dbReference type="PANTHER" id="PTHR36503">
    <property type="entry name" value="BLR2520 PROTEIN"/>
    <property type="match status" value="1"/>
</dbReference>
<organism evidence="2 3">
    <name type="scientific">Paenibacillus germinis</name>
    <dbReference type="NCBI Taxonomy" id="2654979"/>
    <lineage>
        <taxon>Bacteria</taxon>
        <taxon>Bacillati</taxon>
        <taxon>Bacillota</taxon>
        <taxon>Bacilli</taxon>
        <taxon>Bacillales</taxon>
        <taxon>Paenibacillaceae</taxon>
        <taxon>Paenibacillus</taxon>
    </lineage>
</organism>
<sequence length="135" mass="15091">MKANIAVITILSNDVPLLAQFYRDALGFKIIVDSEEYVEFENIGVRFSICSKRLMAVNTDGYSSFIEESKGQSFELCFPCDSPELVQKTYRDILTKGAIAIKEPTIMPWGQTTAFFADPEGNIHSIYADDETSDS</sequence>
<dbReference type="Pfam" id="PF12681">
    <property type="entry name" value="Glyoxalase_2"/>
    <property type="match status" value="1"/>
</dbReference>
<evidence type="ECO:0000259" key="1">
    <source>
        <dbReference type="PROSITE" id="PS51819"/>
    </source>
</evidence>
<dbReference type="InterPro" id="IPR025870">
    <property type="entry name" value="Glyoxalase-like_dom"/>
</dbReference>
<dbReference type="PROSITE" id="PS51819">
    <property type="entry name" value="VOC"/>
    <property type="match status" value="1"/>
</dbReference>
<proteinExistence type="predicted"/>
<name>A0ABX1ZHJ9_9BACL</name>
<dbReference type="InterPro" id="IPR029068">
    <property type="entry name" value="Glyas_Bleomycin-R_OHBP_Dase"/>
</dbReference>
<accession>A0ABX1ZHJ9</accession>
<protein>
    <submittedName>
        <fullName evidence="2">Glyoxalase</fullName>
    </submittedName>
</protein>
<dbReference type="EMBL" id="WHOC01000198">
    <property type="protein sequence ID" value="NOU91415.1"/>
    <property type="molecule type" value="Genomic_DNA"/>
</dbReference>
<dbReference type="PANTHER" id="PTHR36503:SF1">
    <property type="entry name" value="BLR2520 PROTEIN"/>
    <property type="match status" value="1"/>
</dbReference>
<dbReference type="RefSeq" id="WP_171694115.1">
    <property type="nucleotide sequence ID" value="NZ_WHOC01000198.1"/>
</dbReference>